<dbReference type="Gene3D" id="1.20.120.450">
    <property type="entry name" value="dinb family like domain"/>
    <property type="match status" value="1"/>
</dbReference>
<dbReference type="RefSeq" id="WP_073314686.1">
    <property type="nucleotide sequence ID" value="NZ_FQYP01000002.1"/>
</dbReference>
<dbReference type="Proteomes" id="UP000184432">
    <property type="component" value="Unassembled WGS sequence"/>
</dbReference>
<organism evidence="2 3">
    <name type="scientific">Aquimarina spongiae</name>
    <dbReference type="NCBI Taxonomy" id="570521"/>
    <lineage>
        <taxon>Bacteria</taxon>
        <taxon>Pseudomonadati</taxon>
        <taxon>Bacteroidota</taxon>
        <taxon>Flavobacteriia</taxon>
        <taxon>Flavobacteriales</taxon>
        <taxon>Flavobacteriaceae</taxon>
        <taxon>Aquimarina</taxon>
    </lineage>
</organism>
<evidence type="ECO:0000259" key="1">
    <source>
        <dbReference type="Pfam" id="PF12867"/>
    </source>
</evidence>
<reference evidence="3" key="1">
    <citation type="submission" date="2016-11" db="EMBL/GenBank/DDBJ databases">
        <authorList>
            <person name="Varghese N."/>
            <person name="Submissions S."/>
        </authorList>
    </citation>
    <scope>NUCLEOTIDE SEQUENCE [LARGE SCALE GENOMIC DNA]</scope>
    <source>
        <strain evidence="3">DSM 22623</strain>
    </source>
</reference>
<dbReference type="EMBL" id="FQYP01000002">
    <property type="protein sequence ID" value="SHI60443.1"/>
    <property type="molecule type" value="Genomic_DNA"/>
</dbReference>
<protein>
    <submittedName>
        <fullName evidence="2">Uncharacterized damage-inducible protein DinB (Forms a four-helix bundle)</fullName>
    </submittedName>
</protein>
<sequence length="156" mass="18613">MNAIEVILLNFSEIRRRSIKLWEGIPYEYLNWKPDQKAFTCLEMVRHVLETEHLFHTIIKNRGNLGDYPSPWQELPYSNLQYELEFCKPYRTSFLKMIQDMDPSSLNSIRIERTEVGQSKTLGDYLNRMAYHEAVHTGQMLDYLRTIGIERPLIWD</sequence>
<keyword evidence="3" id="KW-1185">Reference proteome</keyword>
<feature type="domain" description="DinB-like" evidence="1">
    <location>
        <begin position="11"/>
        <end position="140"/>
    </location>
</feature>
<dbReference type="InterPro" id="IPR024775">
    <property type="entry name" value="DinB-like"/>
</dbReference>
<gene>
    <name evidence="2" type="ORF">SAMN04488508_102119</name>
</gene>
<dbReference type="SUPFAM" id="SSF109854">
    <property type="entry name" value="DinB/YfiT-like putative metalloenzymes"/>
    <property type="match status" value="1"/>
</dbReference>
<accession>A0A1M6CHP9</accession>
<evidence type="ECO:0000313" key="3">
    <source>
        <dbReference type="Proteomes" id="UP000184432"/>
    </source>
</evidence>
<name>A0A1M6CHP9_9FLAO</name>
<dbReference type="AlphaFoldDB" id="A0A1M6CHP9"/>
<dbReference type="Pfam" id="PF12867">
    <property type="entry name" value="DinB_2"/>
    <property type="match status" value="1"/>
</dbReference>
<dbReference type="OrthoDB" id="119432at2"/>
<proteinExistence type="predicted"/>
<dbReference type="InterPro" id="IPR034660">
    <property type="entry name" value="DinB/YfiT-like"/>
</dbReference>
<evidence type="ECO:0000313" key="2">
    <source>
        <dbReference type="EMBL" id="SHI60443.1"/>
    </source>
</evidence>
<dbReference type="STRING" id="570521.SAMN04488508_102119"/>